<evidence type="ECO:0000256" key="1">
    <source>
        <dbReference type="ARBA" id="ARBA00022729"/>
    </source>
</evidence>
<dbReference type="Pfam" id="PF18962">
    <property type="entry name" value="Por_Secre_tail"/>
    <property type="match status" value="1"/>
</dbReference>
<dbReference type="InterPro" id="IPR025667">
    <property type="entry name" value="SprB_repeat"/>
</dbReference>
<dbReference type="Pfam" id="PF13573">
    <property type="entry name" value="SprB"/>
    <property type="match status" value="8"/>
</dbReference>
<dbReference type="NCBIfam" id="TIGR04183">
    <property type="entry name" value="Por_Secre_tail"/>
    <property type="match status" value="1"/>
</dbReference>
<dbReference type="eggNOG" id="COG3209">
    <property type="taxonomic scope" value="Bacteria"/>
</dbReference>
<accession>E6X5S7</accession>
<dbReference type="OrthoDB" id="7794186at2"/>
<dbReference type="InterPro" id="IPR013783">
    <property type="entry name" value="Ig-like_fold"/>
</dbReference>
<dbReference type="EMBL" id="CP002453">
    <property type="protein sequence ID" value="ADV48443.1"/>
    <property type="molecule type" value="Genomic_DNA"/>
</dbReference>
<reference evidence="3 4" key="1">
    <citation type="journal article" date="2010" name="Stand. Genomic Sci.">
        <title>Complete genome sequence of Cellulophaga algicola type strain (IC166).</title>
        <authorList>
            <person name="Abt B."/>
            <person name="Lu M."/>
            <person name="Misra M."/>
            <person name="Han C."/>
            <person name="Nolan M."/>
            <person name="Lucas S."/>
            <person name="Hammon N."/>
            <person name="Deshpande S."/>
            <person name="Cheng J.F."/>
            <person name="Tapia R."/>
            <person name="Goodwin L."/>
            <person name="Pitluck S."/>
            <person name="Liolios K."/>
            <person name="Pagani I."/>
            <person name="Ivanova N."/>
            <person name="Mavromatis K."/>
            <person name="Ovchinikova G."/>
            <person name="Pati A."/>
            <person name="Chen A."/>
            <person name="Palaniappan K."/>
            <person name="Land M."/>
            <person name="Hauser L."/>
            <person name="Chang Y.J."/>
            <person name="Jeffries C.D."/>
            <person name="Detter J.C."/>
            <person name="Brambilla E."/>
            <person name="Rohde M."/>
            <person name="Tindall B.J."/>
            <person name="Goker M."/>
            <person name="Woyke T."/>
            <person name="Bristow J."/>
            <person name="Eisen J.A."/>
            <person name="Markowitz V."/>
            <person name="Hugenholtz P."/>
            <person name="Kyrpides N.C."/>
            <person name="Klenk H.P."/>
            <person name="Lapidus A."/>
        </authorList>
    </citation>
    <scope>NUCLEOTIDE SEQUENCE [LARGE SCALE GENOMIC DNA]</scope>
    <source>
        <strain evidence="4">DSM 14237 / IC166 / ACAM 630</strain>
    </source>
</reference>
<evidence type="ECO:0000313" key="4">
    <source>
        <dbReference type="Proteomes" id="UP000008634"/>
    </source>
</evidence>
<evidence type="ECO:0000259" key="2">
    <source>
        <dbReference type="Pfam" id="PF18962"/>
    </source>
</evidence>
<gene>
    <name evidence="3" type="ordered locus">Celal_1125</name>
</gene>
<keyword evidence="4" id="KW-1185">Reference proteome</keyword>
<dbReference type="RefSeq" id="WP_013549929.1">
    <property type="nucleotide sequence ID" value="NC_014934.1"/>
</dbReference>
<dbReference type="Gene3D" id="2.60.40.740">
    <property type="match status" value="1"/>
</dbReference>
<evidence type="ECO:0000313" key="3">
    <source>
        <dbReference type="EMBL" id="ADV48443.1"/>
    </source>
</evidence>
<feature type="domain" description="Secretion system C-terminal sorting" evidence="2">
    <location>
        <begin position="1547"/>
        <end position="1623"/>
    </location>
</feature>
<dbReference type="STRING" id="688270.Celal_1125"/>
<dbReference type="KEGG" id="cao:Celal_1125"/>
<dbReference type="Gene3D" id="2.60.40.10">
    <property type="entry name" value="Immunoglobulins"/>
    <property type="match status" value="3"/>
</dbReference>
<name>E6X5S7_CELAD</name>
<proteinExistence type="predicted"/>
<protein>
    <recommendedName>
        <fullName evidence="2">Secretion system C-terminal sorting domain-containing protein</fullName>
    </recommendedName>
</protein>
<dbReference type="HOGENOM" id="CLU_243402_0_0_10"/>
<dbReference type="InterPro" id="IPR026444">
    <property type="entry name" value="Secre_tail"/>
</dbReference>
<sequence length="1624" mass="174382">MKKILFILVCLLFSVIGYSQGTLYVLSDESDFTNEVQLLEQYGLDVDAGIAYYTYPQGIYTIPGNQVEIKWDIYLGYNDDPTNNCNGRCGQFDWYCERYSDSNRYDFYKIITPFEYAENLTGGCLVIEYQGLFIPDMAPSLDTGVCKPIFDDYNGQTFNLSEADVHWEYWNGSDWDILPNYANTFPLNKSIIEIFGDNYESIIGGEETLQLQYSVFSDSYFSSTFLVDLKACSPNLQNTEWTDETCFNKKDGSVTLTFDRNVDTANNYTMRYFVYEGDPTIFPENRFTDVNQPVLTGIQVLADPFITLDTNFQGTYYGLEQGSYFIVYQEVKYENGTVTVKSGEITQQFTIDSPSQVITTGTFTAASCGNPAEIAFAASGGGTPSGNAPSGYAYEYSINNNTNWLAASNPLLISPTANQQTIYVRALVAGSDPECAGTELSYVIAPSTPQLSIVSNPTFVPPTTDSSTDGSIRIEIENGAPSYTYILNKLNSATNTFVPVQNVSSSLTTVDFLAIDVGTYSITVTDADGCPQTSANSVVTKETIPLITNNPITEITCFNSADGRVSAAISGFNTNYKYQWISNGIASAILTDSDPIQSLSNLNTGGTYTLRVASGRLPDAAFSVATNYNEVSFTLANPTQVAINSAIPSNTNCNGGTDGSITLNLSGGTSYAYALGNTPTDWLPLSGNTITNLSAGSYIVTVRNENGCESQLSASIFIDEPSLLDVTEVPNSRQNATTNGGNDGAISIAITGGEAPYTFEWTGPNGYASTSQNLNSLSTGDYYLTLTDANLCTENLGPIFISEPGPLAITSLDPTHVQCKGENSGSITAVVTGLPAFEYEWTKVGDPSFSAPNQATISGLSIGTYNLVLSDATGDPSVTQSITITEPTDILSATVTTKAASCFNGADGEITIIATGGTAPYLYNFDTGLGFQNSPTLGNLATGNFSNSIVQDANGCTFILPEIFIDQATELNIITDQLLNISEAGETDGAIYTTTNGGTLPYTFSWSGPDSFSATSKDITELTLGLYTLTVTDANNCTIDKLFNITEPGELTIAVQQTIFLNCNAETTGEITADVQGGVLNYTYEWHQILNGNDSILSETTNILGNLPAGSYYTIVTDANAVTRTSSTITITEPEELVATLNNKVDVLCNAEATGSIDVTITGGTAPYTFYWNNALSTQNLDALPAGDYYFDVIDANGCSDQLEVTIEAPTNPLSISTQTVVDASEYQAIDGSISIELSGGAPAYTILWTKVSDNTFISAENGINNLTAGDYQVLVTDTNGCSLTEVFTINQPDIIEETITAPICAGGTDGSISLIVNKGNGIFSYSWNNGATTSDINNLSAGEYTVLITGFDAPIYRTYVVEDPLPIQINLGEDRVLCEGQVLTLNATVENLDATYMWVGDNGFSSDEAIVTLSERGSYTLNISTATGCTVTGTITIDVSDEEISAELAVSSQVFVGESLILVDISYPLPESMEWIIPDNATIITSTTDEAEITFDTPGEYEIGIITQRGPCTEIQTKKVLVLNTDPTVNAVDTENGQKLIEDFILYPNPTSGVFNAQITMSEVGAISIKVFSFANNNQIAIVKEKGKATYDIPFDISIMPAGVYAVLLETPYGTSLRKIIIK</sequence>
<keyword evidence="1" id="KW-0732">Signal</keyword>
<organism evidence="3 4">
    <name type="scientific">Cellulophaga algicola (strain DSM 14237 / IC166 / ACAM 630)</name>
    <dbReference type="NCBI Taxonomy" id="688270"/>
    <lineage>
        <taxon>Bacteria</taxon>
        <taxon>Pseudomonadati</taxon>
        <taxon>Bacteroidota</taxon>
        <taxon>Flavobacteriia</taxon>
        <taxon>Flavobacteriales</taxon>
        <taxon>Flavobacteriaceae</taxon>
        <taxon>Cellulophaga</taxon>
    </lineage>
</organism>
<dbReference type="Proteomes" id="UP000008634">
    <property type="component" value="Chromosome"/>
</dbReference>